<evidence type="ECO:0000256" key="1">
    <source>
        <dbReference type="SAM" id="MobiDB-lite"/>
    </source>
</evidence>
<evidence type="ECO:0000256" key="2">
    <source>
        <dbReference type="SAM" id="Phobius"/>
    </source>
</evidence>
<keyword evidence="2" id="KW-1133">Transmembrane helix</keyword>
<evidence type="ECO:0000313" key="3">
    <source>
        <dbReference type="EMBL" id="GAA4136630.1"/>
    </source>
</evidence>
<keyword evidence="2" id="KW-0472">Membrane</keyword>
<keyword evidence="2" id="KW-0812">Transmembrane</keyword>
<reference evidence="4" key="1">
    <citation type="journal article" date="2019" name="Int. J. Syst. Evol. Microbiol.">
        <title>The Global Catalogue of Microorganisms (GCM) 10K type strain sequencing project: providing services to taxonomists for standard genome sequencing and annotation.</title>
        <authorList>
            <consortium name="The Broad Institute Genomics Platform"/>
            <consortium name="The Broad Institute Genome Sequencing Center for Infectious Disease"/>
            <person name="Wu L."/>
            <person name="Ma J."/>
        </authorList>
    </citation>
    <scope>NUCLEOTIDE SEQUENCE [LARGE SCALE GENOMIC DNA]</scope>
    <source>
        <strain evidence="4">JCM 17316</strain>
    </source>
</reference>
<keyword evidence="4" id="KW-1185">Reference proteome</keyword>
<feature type="transmembrane region" description="Helical" evidence="2">
    <location>
        <begin position="80"/>
        <end position="100"/>
    </location>
</feature>
<dbReference type="RefSeq" id="WP_345019809.1">
    <property type="nucleotide sequence ID" value="NZ_BAABDO010000021.1"/>
</dbReference>
<feature type="transmembrane region" description="Helical" evidence="2">
    <location>
        <begin position="52"/>
        <end position="74"/>
    </location>
</feature>
<gene>
    <name evidence="3" type="ORF">GCM10022416_20520</name>
</gene>
<feature type="region of interest" description="Disordered" evidence="1">
    <location>
        <begin position="100"/>
        <end position="127"/>
    </location>
</feature>
<organism evidence="3 4">
    <name type="scientific">Actinomadura keratinilytica</name>
    <dbReference type="NCBI Taxonomy" id="547461"/>
    <lineage>
        <taxon>Bacteria</taxon>
        <taxon>Bacillati</taxon>
        <taxon>Actinomycetota</taxon>
        <taxon>Actinomycetes</taxon>
        <taxon>Streptosporangiales</taxon>
        <taxon>Thermomonosporaceae</taxon>
        <taxon>Actinomadura</taxon>
    </lineage>
</organism>
<sequence length="127" mass="13133">MDDGVLRRQINAERCRRLLEPGGRTSSNAEDLTQATAALHRGGRHRHLTGPLFRIIVIALIQIAVLLTVPAAVTGAPADLALLPAAVLVTMTMMIGLGSATAGPANSPEQAQVTTPPVGLGTIAVTK</sequence>
<dbReference type="Proteomes" id="UP001500266">
    <property type="component" value="Unassembled WGS sequence"/>
</dbReference>
<name>A0ABP7YIB3_9ACTN</name>
<evidence type="ECO:0000313" key="4">
    <source>
        <dbReference type="Proteomes" id="UP001500266"/>
    </source>
</evidence>
<proteinExistence type="predicted"/>
<protein>
    <submittedName>
        <fullName evidence="3">Uncharacterized protein</fullName>
    </submittedName>
</protein>
<dbReference type="EMBL" id="BAABDO010000021">
    <property type="protein sequence ID" value="GAA4136630.1"/>
    <property type="molecule type" value="Genomic_DNA"/>
</dbReference>
<comment type="caution">
    <text evidence="3">The sequence shown here is derived from an EMBL/GenBank/DDBJ whole genome shotgun (WGS) entry which is preliminary data.</text>
</comment>
<accession>A0ABP7YIB3</accession>